<protein>
    <submittedName>
        <fullName evidence="2">DUF1614 domain-containing protein</fullName>
    </submittedName>
</protein>
<feature type="transmembrane region" description="Helical" evidence="1">
    <location>
        <begin position="126"/>
        <end position="144"/>
    </location>
</feature>
<dbReference type="EMBL" id="CP133594">
    <property type="protein sequence ID" value="WMW21506.1"/>
    <property type="molecule type" value="Genomic_DNA"/>
</dbReference>
<feature type="transmembrane region" description="Helical" evidence="1">
    <location>
        <begin position="101"/>
        <end position="120"/>
    </location>
</feature>
<keyword evidence="3" id="KW-1185">Reference proteome</keyword>
<dbReference type="GeneID" id="84230252"/>
<proteinExistence type="predicted"/>
<dbReference type="RefSeq" id="WP_309307292.1">
    <property type="nucleotide sequence ID" value="NZ_CP133594.1"/>
</dbReference>
<name>A0AA51UGY4_9EURY</name>
<accession>A0AA51UGY4</accession>
<organism evidence="2 3">
    <name type="scientific">Methanolobus mangrovi</name>
    <dbReference type="NCBI Taxonomy" id="3072977"/>
    <lineage>
        <taxon>Archaea</taxon>
        <taxon>Methanobacteriati</taxon>
        <taxon>Methanobacteriota</taxon>
        <taxon>Stenosarchaea group</taxon>
        <taxon>Methanomicrobia</taxon>
        <taxon>Methanosarcinales</taxon>
        <taxon>Methanosarcinaceae</taxon>
        <taxon>Methanolobus</taxon>
    </lineage>
</organism>
<feature type="transmembrane region" description="Helical" evidence="1">
    <location>
        <begin position="207"/>
        <end position="230"/>
    </location>
</feature>
<sequence>MRGHTNSSEIRTYAAFVLILLPTAALCYKEQLSLGTIGPVPLMIFLFAIICGSIIEIPVASFRSKKPEQLFKYAPILEDIYSVPIVKELSIGKQRVFDTTLTINLGGAILPALAIIYLLLTQPNNTALEIMLIVVVAVILLSEIMAGIGTVMPEYIGIIALPFALIVAPDNAASVTFIAGVGGIIIGNIISVVTFNKERTGSAFMSIGGAGTFNSIYVTTIIASLISYFIH</sequence>
<reference evidence="2" key="1">
    <citation type="submission" date="2023-08" db="EMBL/GenBank/DDBJ databases">
        <title>Methanolobus mangrovi sp. nov. and Methanolobus sediminis sp. nov, two novel methylotrophic methanogens isolated from mangrove sediments in China.</title>
        <authorList>
            <person name="Zhou J."/>
        </authorList>
    </citation>
    <scope>NUCLEOTIDE SEQUENCE</scope>
    <source>
        <strain evidence="2">FTZ2</strain>
    </source>
</reference>
<dbReference type="AlphaFoldDB" id="A0AA51UGY4"/>
<keyword evidence="1" id="KW-0812">Transmembrane</keyword>
<feature type="transmembrane region" description="Helical" evidence="1">
    <location>
        <begin position="43"/>
        <end position="62"/>
    </location>
</feature>
<evidence type="ECO:0000313" key="3">
    <source>
        <dbReference type="Proteomes" id="UP001183006"/>
    </source>
</evidence>
<evidence type="ECO:0000256" key="1">
    <source>
        <dbReference type="SAM" id="Phobius"/>
    </source>
</evidence>
<dbReference type="Pfam" id="PF07758">
    <property type="entry name" value="DUF1614"/>
    <property type="match status" value="1"/>
</dbReference>
<feature type="transmembrane region" description="Helical" evidence="1">
    <location>
        <begin position="175"/>
        <end position="195"/>
    </location>
</feature>
<gene>
    <name evidence="2" type="ORF">RE476_08885</name>
</gene>
<keyword evidence="1" id="KW-0472">Membrane</keyword>
<dbReference type="Proteomes" id="UP001183006">
    <property type="component" value="Chromosome"/>
</dbReference>
<dbReference type="KEGG" id="mmav:RE476_08885"/>
<keyword evidence="1" id="KW-1133">Transmembrane helix</keyword>
<dbReference type="InterPro" id="IPR011672">
    <property type="entry name" value="DUF1614"/>
</dbReference>
<evidence type="ECO:0000313" key="2">
    <source>
        <dbReference type="EMBL" id="WMW21506.1"/>
    </source>
</evidence>